<dbReference type="OrthoDB" id="280692at2"/>
<evidence type="ECO:0000256" key="1">
    <source>
        <dbReference type="ARBA" id="ARBA00022801"/>
    </source>
</evidence>
<dbReference type="Gene3D" id="3.40.50.1240">
    <property type="entry name" value="Phosphoglycerate mutase-like"/>
    <property type="match status" value="1"/>
</dbReference>
<organism evidence="2 3">
    <name type="scientific">Roseovarius litorisediminis</name>
    <dbReference type="NCBI Taxonomy" id="1312363"/>
    <lineage>
        <taxon>Bacteria</taxon>
        <taxon>Pseudomonadati</taxon>
        <taxon>Pseudomonadota</taxon>
        <taxon>Alphaproteobacteria</taxon>
        <taxon>Rhodobacterales</taxon>
        <taxon>Roseobacteraceae</taxon>
        <taxon>Roseovarius</taxon>
    </lineage>
</organism>
<evidence type="ECO:0000313" key="2">
    <source>
        <dbReference type="EMBL" id="SLN25357.1"/>
    </source>
</evidence>
<dbReference type="PANTHER" id="PTHR20935">
    <property type="entry name" value="PHOSPHOGLYCERATE MUTASE-RELATED"/>
    <property type="match status" value="1"/>
</dbReference>
<accession>A0A1Y5RUA5</accession>
<proteinExistence type="predicted"/>
<reference evidence="2 3" key="1">
    <citation type="submission" date="2017-03" db="EMBL/GenBank/DDBJ databases">
        <authorList>
            <person name="Afonso C.L."/>
            <person name="Miller P.J."/>
            <person name="Scott M.A."/>
            <person name="Spackman E."/>
            <person name="Goraichik I."/>
            <person name="Dimitrov K.M."/>
            <person name="Suarez D.L."/>
            <person name="Swayne D.E."/>
        </authorList>
    </citation>
    <scope>NUCLEOTIDE SEQUENCE [LARGE SCALE GENOMIC DNA]</scope>
    <source>
        <strain evidence="2 3">CECT 8287</strain>
    </source>
</reference>
<dbReference type="CDD" id="cd07067">
    <property type="entry name" value="HP_PGM_like"/>
    <property type="match status" value="1"/>
</dbReference>
<dbReference type="RefSeq" id="WP_085891383.1">
    <property type="nucleotide sequence ID" value="NZ_FWFL01000002.1"/>
</dbReference>
<dbReference type="AlphaFoldDB" id="A0A1Y5RUA5"/>
<gene>
    <name evidence="2" type="ORF">PEL8287_01158</name>
</gene>
<keyword evidence="3" id="KW-1185">Reference proteome</keyword>
<dbReference type="GO" id="GO:0016787">
    <property type="term" value="F:hydrolase activity"/>
    <property type="evidence" value="ECO:0007669"/>
    <property type="project" value="UniProtKB-KW"/>
</dbReference>
<dbReference type="InterPro" id="IPR051021">
    <property type="entry name" value="Mito_Ser/Thr_phosphatase"/>
</dbReference>
<keyword evidence="1" id="KW-0378">Hydrolase</keyword>
<dbReference type="SUPFAM" id="SSF53254">
    <property type="entry name" value="Phosphoglycerate mutase-like"/>
    <property type="match status" value="1"/>
</dbReference>
<dbReference type="Pfam" id="PF00300">
    <property type="entry name" value="His_Phos_1"/>
    <property type="match status" value="1"/>
</dbReference>
<dbReference type="InterPro" id="IPR029033">
    <property type="entry name" value="His_PPase_superfam"/>
</dbReference>
<dbReference type="PANTHER" id="PTHR20935:SF0">
    <property type="entry name" value="SERINE_THREONINE-PROTEIN PHOSPHATASE PGAM5, MITOCHONDRIAL"/>
    <property type="match status" value="1"/>
</dbReference>
<protein>
    <submittedName>
        <fullName evidence="2">Bifunctional RNase H/acid phosphatase</fullName>
    </submittedName>
</protein>
<dbReference type="Proteomes" id="UP000193827">
    <property type="component" value="Unassembled WGS sequence"/>
</dbReference>
<sequence length="216" mass="24211">MTEIILVRHGQANSDAKDEASYDRLSDLGRQQATWLGEHLKSTNPHFDHVVTGTLTRQADTARAMGFAITEQDKRLNELQYFAMALALEQQHGTPYPQNVSDYVNHLPLLMDHWQRNLLDGIPERFDNFTARITGLVDELCGAHGRVLLVTSGGVIGMVVRHILALDNAATSRVMLQIMNSSIHRLHYVHGQLMLGTFNATPHLDTPDRAHARTFV</sequence>
<evidence type="ECO:0000313" key="3">
    <source>
        <dbReference type="Proteomes" id="UP000193827"/>
    </source>
</evidence>
<dbReference type="SMART" id="SM00855">
    <property type="entry name" value="PGAM"/>
    <property type="match status" value="1"/>
</dbReference>
<dbReference type="InterPro" id="IPR013078">
    <property type="entry name" value="His_Pase_superF_clade-1"/>
</dbReference>
<dbReference type="EMBL" id="FWFL01000002">
    <property type="protein sequence ID" value="SLN25357.1"/>
    <property type="molecule type" value="Genomic_DNA"/>
</dbReference>
<name>A0A1Y5RUA5_9RHOB</name>